<protein>
    <recommendedName>
        <fullName evidence="1">RSE1/DDB1/CPSF1 C-terminal domain-containing protein</fullName>
    </recommendedName>
</protein>
<name>A0A176VCB4_MARPO</name>
<dbReference type="Pfam" id="PF03178">
    <property type="entry name" value="CPSF_A"/>
    <property type="match status" value="1"/>
</dbReference>
<dbReference type="AlphaFoldDB" id="A0A176VCB4"/>
<organism evidence="2 3">
    <name type="scientific">Marchantia polymorpha subsp. ruderalis</name>
    <dbReference type="NCBI Taxonomy" id="1480154"/>
    <lineage>
        <taxon>Eukaryota</taxon>
        <taxon>Viridiplantae</taxon>
        <taxon>Streptophyta</taxon>
        <taxon>Embryophyta</taxon>
        <taxon>Marchantiophyta</taxon>
        <taxon>Marchantiopsida</taxon>
        <taxon>Marchantiidae</taxon>
        <taxon>Marchantiales</taxon>
        <taxon>Marchantiaceae</taxon>
        <taxon>Marchantia</taxon>
    </lineage>
</organism>
<gene>
    <name evidence="2" type="ORF">AXG93_1923s1050</name>
</gene>
<dbReference type="InterPro" id="IPR004871">
    <property type="entry name" value="RSE1/DDB1/CPSF1_C"/>
</dbReference>
<evidence type="ECO:0000259" key="1">
    <source>
        <dbReference type="Pfam" id="PF03178"/>
    </source>
</evidence>
<feature type="domain" description="RSE1/DDB1/CPSF1 C-terminal" evidence="1">
    <location>
        <begin position="67"/>
        <end position="267"/>
    </location>
</feature>
<sequence length="319" mass="34749">MFRIESKAASGRSKRVPLTGIMPLVGMGESSSAGTCQPMIIGDSTPDEVAVDEHMMGGCEGWELSLISSVSMMGMVLAVCPYLDQYVLVGAGNNDTHTLEQLHCDPVKRLVADCVLTELNTAVVTDRNGNFCILSSANGVDDCVSPERNLSMSCWYHMGEPIVRIKKGFFSYRAPVEETLKTCSVGSSSVDATDASLVGCTLLGSVVILIQLPRDDYDLLEAVQVRLASHRLTAPLLGNNHAQYRRQGCPAGDVRQVLDGDMLGQFLELTNAQQRLVLLAEPGTSPEDPREARLHGAFRKPLPLDQVLRLFERVHNYLT</sequence>
<dbReference type="Proteomes" id="UP000077202">
    <property type="component" value="Unassembled WGS sequence"/>
</dbReference>
<evidence type="ECO:0000313" key="3">
    <source>
        <dbReference type="Proteomes" id="UP000077202"/>
    </source>
</evidence>
<dbReference type="GO" id="GO:0003676">
    <property type="term" value="F:nucleic acid binding"/>
    <property type="evidence" value="ECO:0007669"/>
    <property type="project" value="InterPro"/>
</dbReference>
<reference evidence="2" key="1">
    <citation type="submission" date="2016-03" db="EMBL/GenBank/DDBJ databases">
        <title>Mechanisms controlling the formation of the plant cell surface in tip-growing cells are functionally conserved among land plants.</title>
        <authorList>
            <person name="Honkanen S."/>
            <person name="Jones V.A."/>
            <person name="Morieri G."/>
            <person name="Champion C."/>
            <person name="Hetherington A.J."/>
            <person name="Kelly S."/>
            <person name="Saint-Marcoux D."/>
            <person name="Proust H."/>
            <person name="Prescott H."/>
            <person name="Dolan L."/>
        </authorList>
    </citation>
    <scope>NUCLEOTIDE SEQUENCE [LARGE SCALE GENOMIC DNA]</scope>
    <source>
        <tissue evidence="2">Whole gametophyte</tissue>
    </source>
</reference>
<proteinExistence type="predicted"/>
<dbReference type="GO" id="GO:0005634">
    <property type="term" value="C:nucleus"/>
    <property type="evidence" value="ECO:0007669"/>
    <property type="project" value="InterPro"/>
</dbReference>
<keyword evidence="3" id="KW-1185">Reference proteome</keyword>
<dbReference type="InterPro" id="IPR050358">
    <property type="entry name" value="RSE1/DDB1/CFT1"/>
</dbReference>
<evidence type="ECO:0000313" key="2">
    <source>
        <dbReference type="EMBL" id="OAE18549.1"/>
    </source>
</evidence>
<comment type="caution">
    <text evidence="2">The sequence shown here is derived from an EMBL/GenBank/DDBJ whole genome shotgun (WGS) entry which is preliminary data.</text>
</comment>
<dbReference type="PANTHER" id="PTHR10644">
    <property type="entry name" value="DNA REPAIR/RNA PROCESSING CPSF FAMILY"/>
    <property type="match status" value="1"/>
</dbReference>
<accession>A0A176VCB4</accession>
<dbReference type="Gene3D" id="2.130.10.10">
    <property type="entry name" value="YVTN repeat-like/Quinoprotein amine dehydrogenase"/>
    <property type="match status" value="1"/>
</dbReference>
<dbReference type="EMBL" id="LVLJ01004028">
    <property type="protein sequence ID" value="OAE18549.1"/>
    <property type="molecule type" value="Genomic_DNA"/>
</dbReference>
<dbReference type="InterPro" id="IPR015943">
    <property type="entry name" value="WD40/YVTN_repeat-like_dom_sf"/>
</dbReference>